<comment type="caution">
    <text evidence="1">The sequence shown here is derived from an EMBL/GenBank/DDBJ whole genome shotgun (WGS) entry which is preliminary data.</text>
</comment>
<gene>
    <name evidence="1" type="ORF">T11_8017</name>
</gene>
<reference evidence="1 2" key="1">
    <citation type="submission" date="2015-01" db="EMBL/GenBank/DDBJ databases">
        <title>Evolution of Trichinella species and genotypes.</title>
        <authorList>
            <person name="Korhonen P.K."/>
            <person name="Edoardo P."/>
            <person name="Giuseppe L.R."/>
            <person name="Gasser R.B."/>
        </authorList>
    </citation>
    <scope>NUCLEOTIDE SEQUENCE [LARGE SCALE GENOMIC DNA]</scope>
    <source>
        <strain evidence="1">ISS1029</strain>
    </source>
</reference>
<organism evidence="1 2">
    <name type="scientific">Trichinella zimbabwensis</name>
    <dbReference type="NCBI Taxonomy" id="268475"/>
    <lineage>
        <taxon>Eukaryota</taxon>
        <taxon>Metazoa</taxon>
        <taxon>Ecdysozoa</taxon>
        <taxon>Nematoda</taxon>
        <taxon>Enoplea</taxon>
        <taxon>Dorylaimia</taxon>
        <taxon>Trichinellida</taxon>
        <taxon>Trichinellidae</taxon>
        <taxon>Trichinella</taxon>
    </lineage>
</organism>
<dbReference type="EMBL" id="JYDP01008182">
    <property type="protein sequence ID" value="KRY63914.1"/>
    <property type="molecule type" value="Genomic_DNA"/>
</dbReference>
<proteinExistence type="predicted"/>
<protein>
    <submittedName>
        <fullName evidence="1">Uncharacterized protein</fullName>
    </submittedName>
</protein>
<evidence type="ECO:0000313" key="2">
    <source>
        <dbReference type="Proteomes" id="UP000055024"/>
    </source>
</evidence>
<accession>A0A0V1DQW5</accession>
<sequence length="34" mass="3866">MDKLAFRKKTAEPPFPPAIFPEAKSFPQSFLTQV</sequence>
<evidence type="ECO:0000313" key="1">
    <source>
        <dbReference type="EMBL" id="KRY63914.1"/>
    </source>
</evidence>
<name>A0A0V1DQW5_9BILA</name>
<dbReference type="Proteomes" id="UP000055024">
    <property type="component" value="Unassembled WGS sequence"/>
</dbReference>
<dbReference type="AlphaFoldDB" id="A0A0V1DQW5"/>
<keyword evidence="2" id="KW-1185">Reference proteome</keyword>